<feature type="domain" description="Large ribosomal subunit protein bL25 beta" evidence="7">
    <location>
        <begin position="104"/>
        <end position="186"/>
    </location>
</feature>
<dbReference type="HOGENOM" id="CLU_075939_0_0_5"/>
<dbReference type="GO" id="GO:0008097">
    <property type="term" value="F:5S rRNA binding"/>
    <property type="evidence" value="ECO:0007669"/>
    <property type="project" value="InterPro"/>
</dbReference>
<organism evidence="8 9">
    <name type="scientific">Candidatus Liberibacter americanus str. Sao Paulo</name>
    <dbReference type="NCBI Taxonomy" id="1261131"/>
    <lineage>
        <taxon>Bacteria</taxon>
        <taxon>Pseudomonadati</taxon>
        <taxon>Pseudomonadota</taxon>
        <taxon>Alphaproteobacteria</taxon>
        <taxon>Hyphomicrobiales</taxon>
        <taxon>Rhizobiaceae</taxon>
        <taxon>Liberibacter</taxon>
    </lineage>
</organism>
<dbReference type="InterPro" id="IPR037121">
    <property type="entry name" value="Ribosomal_bL25_C"/>
</dbReference>
<dbReference type="NCBIfam" id="NF004612">
    <property type="entry name" value="PRK05943.1"/>
    <property type="match status" value="1"/>
</dbReference>
<dbReference type="eggNOG" id="COG1825">
    <property type="taxonomic scope" value="Bacteria"/>
</dbReference>
<evidence type="ECO:0000256" key="5">
    <source>
        <dbReference type="HAMAP-Rule" id="MF_01334"/>
    </source>
</evidence>
<dbReference type="InterPro" id="IPR001021">
    <property type="entry name" value="Ribosomal_bL25_long"/>
</dbReference>
<keyword evidence="2 5" id="KW-0694">RNA-binding</keyword>
<dbReference type="InterPro" id="IPR029751">
    <property type="entry name" value="Ribosomal_L25_dom"/>
</dbReference>
<keyword evidence="9" id="KW-1185">Reference proteome</keyword>
<dbReference type="PANTHER" id="PTHR33284:SF1">
    <property type="entry name" value="RIBOSOMAL PROTEIN L25_GLN-TRNA SYNTHETASE, ANTI-CODON-BINDING DOMAIN-CONTAINING PROTEIN"/>
    <property type="match status" value="1"/>
</dbReference>
<dbReference type="InterPro" id="IPR011035">
    <property type="entry name" value="Ribosomal_bL25/Gln-tRNA_synth"/>
</dbReference>
<dbReference type="EMBL" id="CP006604">
    <property type="protein sequence ID" value="AHA27429.1"/>
    <property type="molecule type" value="Genomic_DNA"/>
</dbReference>
<comment type="similarity">
    <text evidence="5">Belongs to the bacterial ribosomal protein bL25 family. CTC subfamily.</text>
</comment>
<evidence type="ECO:0000313" key="8">
    <source>
        <dbReference type="EMBL" id="AHA27429.1"/>
    </source>
</evidence>
<dbReference type="HAMAP" id="MF_01334">
    <property type="entry name" value="Ribosomal_bL25_CTC"/>
    <property type="match status" value="1"/>
</dbReference>
<dbReference type="SUPFAM" id="SSF50715">
    <property type="entry name" value="Ribosomal protein L25-like"/>
    <property type="match status" value="1"/>
</dbReference>
<keyword evidence="3 5" id="KW-0689">Ribosomal protein</keyword>
<dbReference type="PATRIC" id="fig|1261131.3.peg.40"/>
<reference evidence="8 9" key="1">
    <citation type="journal article" date="2014" name="Mol. Plant Microbe Interact.">
        <title>The complete genome sequence of Candidatus Liberibacter americanus, associated with citrus Huanglongbing.</title>
        <authorList>
            <person name="Wulff N.A."/>
            <person name="Zhang S."/>
            <person name="Setubal J.C."/>
            <person name="Almeida N.F."/>
            <person name="Martins E.C."/>
            <person name="Harakava R."/>
            <person name="Kumar D."/>
            <person name="Rangel L.T."/>
            <person name="Foissac X."/>
            <person name="Bove J."/>
            <person name="Gabriel D.W."/>
        </authorList>
    </citation>
    <scope>NUCLEOTIDE SEQUENCE [LARGE SCALE GENOMIC DNA]</scope>
    <source>
        <strain evidence="8 9">Sao Paulo</strain>
    </source>
</reference>
<dbReference type="InterPro" id="IPR020930">
    <property type="entry name" value="Ribosomal_uL5_bac-type"/>
</dbReference>
<dbReference type="CDD" id="cd00495">
    <property type="entry name" value="Ribosomal_L25_TL5_CTC"/>
    <property type="match status" value="1"/>
</dbReference>
<evidence type="ECO:0000313" key="9">
    <source>
        <dbReference type="Proteomes" id="UP000017862"/>
    </source>
</evidence>
<dbReference type="InterPro" id="IPR020056">
    <property type="entry name" value="Rbsml_bL25/Gln-tRNA_synth_N"/>
</dbReference>
<dbReference type="GO" id="GO:0003735">
    <property type="term" value="F:structural constituent of ribosome"/>
    <property type="evidence" value="ECO:0007669"/>
    <property type="project" value="InterPro"/>
</dbReference>
<dbReference type="NCBIfam" id="TIGR00731">
    <property type="entry name" value="bL25_bact_ctc"/>
    <property type="match status" value="1"/>
</dbReference>
<accession>U6B2Z0</accession>
<gene>
    <name evidence="5 8" type="primary">rplY</name>
    <name evidence="5" type="synonym">ctc</name>
    <name evidence="8" type="ORF">lam_046</name>
</gene>
<evidence type="ECO:0000256" key="2">
    <source>
        <dbReference type="ARBA" id="ARBA00022884"/>
    </source>
</evidence>
<dbReference type="Pfam" id="PF01386">
    <property type="entry name" value="Ribosomal_L25p"/>
    <property type="match status" value="1"/>
</dbReference>
<evidence type="ECO:0000256" key="1">
    <source>
        <dbReference type="ARBA" id="ARBA00022730"/>
    </source>
</evidence>
<dbReference type="NCBIfam" id="NF004128">
    <property type="entry name" value="PRK05618.1-2"/>
    <property type="match status" value="1"/>
</dbReference>
<dbReference type="RefSeq" id="WP_007556662.1">
    <property type="nucleotide sequence ID" value="NC_022793.1"/>
</dbReference>
<comment type="subunit">
    <text evidence="5">Part of the 50S ribosomal subunit; part of the 5S rRNA/L5/L18/L25 subcomplex. Contacts the 5S rRNA. Binds to the 5S rRNA independently of L5 and L18.</text>
</comment>
<evidence type="ECO:0000259" key="6">
    <source>
        <dbReference type="Pfam" id="PF01386"/>
    </source>
</evidence>
<dbReference type="GO" id="GO:0006412">
    <property type="term" value="P:translation"/>
    <property type="evidence" value="ECO:0007669"/>
    <property type="project" value="UniProtKB-UniRule"/>
</dbReference>
<evidence type="ECO:0000256" key="3">
    <source>
        <dbReference type="ARBA" id="ARBA00022980"/>
    </source>
</evidence>
<dbReference type="STRING" id="1261131.lam_046"/>
<evidence type="ECO:0000259" key="7">
    <source>
        <dbReference type="Pfam" id="PF14693"/>
    </source>
</evidence>
<dbReference type="Gene3D" id="2.170.120.20">
    <property type="entry name" value="Ribosomal protein L25, beta domain"/>
    <property type="match status" value="1"/>
</dbReference>
<keyword evidence="1 5" id="KW-0699">rRNA-binding</keyword>
<dbReference type="KEGG" id="lar:lam_046"/>
<comment type="function">
    <text evidence="5">This is one of the proteins that binds to the 5S RNA in the ribosome where it forms part of the central protuberance.</text>
</comment>
<dbReference type="PANTHER" id="PTHR33284">
    <property type="entry name" value="RIBOSOMAL PROTEIN L25/GLN-TRNA SYNTHETASE, ANTI-CODON-BINDING DOMAIN-CONTAINING PROTEIN"/>
    <property type="match status" value="1"/>
</dbReference>
<dbReference type="InterPro" id="IPR020057">
    <property type="entry name" value="Ribosomal_bL25_b-dom"/>
</dbReference>
<feature type="domain" description="Large ribosomal subunit protein bL25 L25" evidence="6">
    <location>
        <begin position="8"/>
        <end position="95"/>
    </location>
</feature>
<evidence type="ECO:0000256" key="4">
    <source>
        <dbReference type="ARBA" id="ARBA00023274"/>
    </source>
</evidence>
<protein>
    <recommendedName>
        <fullName evidence="5">Large ribosomal subunit protein bL25</fullName>
    </recommendedName>
    <alternativeName>
        <fullName evidence="5">General stress protein CTC</fullName>
    </alternativeName>
</protein>
<dbReference type="Proteomes" id="UP000017862">
    <property type="component" value="Chromosome"/>
</dbReference>
<sequence length="191" mass="21042">MDQQDYKISAVVRKNVGKGHSRLLRRNGSIPATVYGNKSEPKSIALPVKEISRRLHSKRFTTTVLTLDVENELISVLPKDYQLDPVTDNLMHVDFLRIYKDSNVSVQIPVRFINENKSIGIKQGGILNVICHEISLLCPANKIPDSISVDIGGLKIGDSIHLKDLSFPEGISPVSNCNITIATIVANTSDL</sequence>
<dbReference type="Pfam" id="PF14693">
    <property type="entry name" value="Ribosomal_TL5_C"/>
    <property type="match status" value="1"/>
</dbReference>
<keyword evidence="4 5" id="KW-0687">Ribonucleoprotein</keyword>
<proteinExistence type="inferred from homology"/>
<dbReference type="AlphaFoldDB" id="U6B2Z0"/>
<dbReference type="Gene3D" id="2.40.240.10">
    <property type="entry name" value="Ribosomal Protein L25, Chain P"/>
    <property type="match status" value="1"/>
</dbReference>
<dbReference type="GO" id="GO:0022625">
    <property type="term" value="C:cytosolic large ribosomal subunit"/>
    <property type="evidence" value="ECO:0007669"/>
    <property type="project" value="TreeGrafter"/>
</dbReference>
<name>U6B2Z0_9HYPH</name>